<dbReference type="AlphaFoldDB" id="A0A7U3MW26"/>
<organism evidence="3">
    <name type="scientific">Stigmatella aurantiaca</name>
    <dbReference type="NCBI Taxonomy" id="41"/>
    <lineage>
        <taxon>Bacteria</taxon>
        <taxon>Pseudomonadati</taxon>
        <taxon>Myxococcota</taxon>
        <taxon>Myxococcia</taxon>
        <taxon>Myxococcales</taxon>
        <taxon>Cystobacterineae</taxon>
        <taxon>Archangiaceae</taxon>
        <taxon>Stigmatella</taxon>
    </lineage>
</organism>
<protein>
    <recommendedName>
        <fullName evidence="4">DUF4168 domain-containing protein</fullName>
    </recommendedName>
</protein>
<feature type="compositionally biased region" description="Basic and acidic residues" evidence="1">
    <location>
        <begin position="53"/>
        <end position="64"/>
    </location>
</feature>
<accession>A0A7U3MW26</accession>
<sequence length="189" mass="19974">MSRPMPVLLLASWLAAPGLALAQEALTPEKLALIHRDEQAALARVNESYGNRKPSEMTSAERRQSIQAQQEAVASVLEKHEVSDKEYARHVARMSLAERDAVAAAAKKLEAEEKAAREAAQNRPLQPEEIPIQNGISDANPVELESVPGAPAVVEQGLPPGELGLEQTEGAAESPSATAPEAAPAGPAE</sequence>
<feature type="chain" id="PRO_5030557937" description="DUF4168 domain-containing protein" evidence="2">
    <location>
        <begin position="23"/>
        <end position="189"/>
    </location>
</feature>
<evidence type="ECO:0000313" key="3">
    <source>
        <dbReference type="EMBL" id="QKW94313.1"/>
    </source>
</evidence>
<keyword evidence="2" id="KW-0732">Signal</keyword>
<feature type="signal peptide" evidence="2">
    <location>
        <begin position="1"/>
        <end position="22"/>
    </location>
</feature>
<name>A0A7U3MW26_STIAU</name>
<evidence type="ECO:0000256" key="2">
    <source>
        <dbReference type="SAM" id="SignalP"/>
    </source>
</evidence>
<proteinExistence type="predicted"/>
<feature type="region of interest" description="Disordered" evidence="1">
    <location>
        <begin position="113"/>
        <end position="189"/>
    </location>
</feature>
<feature type="compositionally biased region" description="Low complexity" evidence="1">
    <location>
        <begin position="168"/>
        <end position="189"/>
    </location>
</feature>
<evidence type="ECO:0000256" key="1">
    <source>
        <dbReference type="SAM" id="MobiDB-lite"/>
    </source>
</evidence>
<dbReference type="EMBL" id="MT513751">
    <property type="protein sequence ID" value="QKW94313.1"/>
    <property type="molecule type" value="Genomic_DNA"/>
</dbReference>
<evidence type="ECO:0008006" key="4">
    <source>
        <dbReference type="Google" id="ProtNLM"/>
    </source>
</evidence>
<feature type="region of interest" description="Disordered" evidence="1">
    <location>
        <begin position="46"/>
        <end position="66"/>
    </location>
</feature>
<reference evidence="3" key="1">
    <citation type="submission" date="2020-05" db="EMBL/GenBank/DDBJ databases">
        <title>Structure and Biosynthesis of Myxolipoxazoles and Myxopyrimidinols: Unique Myxobacterial Fatty Acids Featuring Isoxazole and 4-Pyrimidinol Heterocycles.</title>
        <authorList>
            <person name="Popoff A."/>
            <person name="Hug J.J."/>
            <person name="Walesch S."/>
            <person name="Garcia R."/>
            <person name="Mueller R."/>
        </authorList>
    </citation>
    <scope>NUCLEOTIDE SEQUENCE</scope>
    <source>
        <strain evidence="3">Sg a32</strain>
    </source>
</reference>